<organism evidence="2">
    <name type="scientific">freshwater metagenome</name>
    <dbReference type="NCBI Taxonomy" id="449393"/>
    <lineage>
        <taxon>unclassified sequences</taxon>
        <taxon>metagenomes</taxon>
        <taxon>ecological metagenomes</taxon>
    </lineage>
</organism>
<reference evidence="2" key="1">
    <citation type="submission" date="2020-05" db="EMBL/GenBank/DDBJ databases">
        <authorList>
            <person name="Chiriac C."/>
            <person name="Salcher M."/>
            <person name="Ghai R."/>
            <person name="Kavagutti S V."/>
        </authorList>
    </citation>
    <scope>NUCLEOTIDE SEQUENCE</scope>
</reference>
<feature type="region of interest" description="Disordered" evidence="1">
    <location>
        <begin position="45"/>
        <end position="69"/>
    </location>
</feature>
<evidence type="ECO:0000313" key="2">
    <source>
        <dbReference type="EMBL" id="CAB4692508.1"/>
    </source>
</evidence>
<evidence type="ECO:0000256" key="1">
    <source>
        <dbReference type="SAM" id="MobiDB-lite"/>
    </source>
</evidence>
<sequence>MGPAAQHPVAGTITGSVDPPTKPGSVVDTAGTLDVVVAATELDGVDVEPHPTPAHPNANSTIGDSNDRRALRETRPLLTTTSTLPIARSVSGISMNPEGASNNYQLALELNRCALGDPWSHGF</sequence>
<feature type="region of interest" description="Disordered" evidence="1">
    <location>
        <begin position="1"/>
        <end position="28"/>
    </location>
</feature>
<dbReference type="EMBL" id="CAEZXM010000137">
    <property type="protein sequence ID" value="CAB4692508.1"/>
    <property type="molecule type" value="Genomic_DNA"/>
</dbReference>
<dbReference type="AlphaFoldDB" id="A0A6J6P7F5"/>
<protein>
    <submittedName>
        <fullName evidence="2">Unannotated protein</fullName>
    </submittedName>
</protein>
<proteinExistence type="predicted"/>
<name>A0A6J6P7F5_9ZZZZ</name>
<accession>A0A6J6P7F5</accession>
<gene>
    <name evidence="2" type="ORF">UFOPK2366_00838</name>
</gene>